<accession>A0A0E9RCY7</accession>
<organism evidence="1">
    <name type="scientific">Anguilla anguilla</name>
    <name type="common">European freshwater eel</name>
    <name type="synonym">Muraena anguilla</name>
    <dbReference type="NCBI Taxonomy" id="7936"/>
    <lineage>
        <taxon>Eukaryota</taxon>
        <taxon>Metazoa</taxon>
        <taxon>Chordata</taxon>
        <taxon>Craniata</taxon>
        <taxon>Vertebrata</taxon>
        <taxon>Euteleostomi</taxon>
        <taxon>Actinopterygii</taxon>
        <taxon>Neopterygii</taxon>
        <taxon>Teleostei</taxon>
        <taxon>Anguilliformes</taxon>
        <taxon>Anguillidae</taxon>
        <taxon>Anguilla</taxon>
    </lineage>
</organism>
<name>A0A0E9RCY7_ANGAN</name>
<reference evidence="1" key="2">
    <citation type="journal article" date="2015" name="Fish Shellfish Immunol.">
        <title>Early steps in the European eel (Anguilla anguilla)-Vibrio vulnificus interaction in the gills: Role of the RtxA13 toxin.</title>
        <authorList>
            <person name="Callol A."/>
            <person name="Pajuelo D."/>
            <person name="Ebbesson L."/>
            <person name="Teles M."/>
            <person name="MacKenzie S."/>
            <person name="Amaro C."/>
        </authorList>
    </citation>
    <scope>NUCLEOTIDE SEQUENCE</scope>
</reference>
<evidence type="ECO:0000313" key="1">
    <source>
        <dbReference type="EMBL" id="JAH26944.1"/>
    </source>
</evidence>
<sequence length="8" mass="922">MPYEVAGR</sequence>
<reference evidence="1" key="1">
    <citation type="submission" date="2014-11" db="EMBL/GenBank/DDBJ databases">
        <authorList>
            <person name="Amaro Gonzalez C."/>
        </authorList>
    </citation>
    <scope>NUCLEOTIDE SEQUENCE</scope>
</reference>
<dbReference type="EMBL" id="GBXM01081633">
    <property type="protein sequence ID" value="JAH26944.1"/>
    <property type="molecule type" value="Transcribed_RNA"/>
</dbReference>
<proteinExistence type="predicted"/>
<protein>
    <submittedName>
        <fullName evidence="1">Uncharacterized protein</fullName>
    </submittedName>
</protein>